<protein>
    <submittedName>
        <fullName evidence="1">Uncharacterized protein</fullName>
    </submittedName>
</protein>
<dbReference type="AlphaFoldDB" id="A0A9X0AD82"/>
<evidence type="ECO:0000313" key="1">
    <source>
        <dbReference type="EMBL" id="KAJ8060234.1"/>
    </source>
</evidence>
<gene>
    <name evidence="1" type="ORF">OCU04_010578</name>
</gene>
<organism evidence="1 2">
    <name type="scientific">Sclerotinia nivalis</name>
    <dbReference type="NCBI Taxonomy" id="352851"/>
    <lineage>
        <taxon>Eukaryota</taxon>
        <taxon>Fungi</taxon>
        <taxon>Dikarya</taxon>
        <taxon>Ascomycota</taxon>
        <taxon>Pezizomycotina</taxon>
        <taxon>Leotiomycetes</taxon>
        <taxon>Helotiales</taxon>
        <taxon>Sclerotiniaceae</taxon>
        <taxon>Sclerotinia</taxon>
    </lineage>
</organism>
<comment type="caution">
    <text evidence="1">The sequence shown here is derived from an EMBL/GenBank/DDBJ whole genome shotgun (WGS) entry which is preliminary data.</text>
</comment>
<dbReference type="OrthoDB" id="3552581at2759"/>
<name>A0A9X0AD82_9HELO</name>
<accession>A0A9X0AD82</accession>
<sequence>MIDPGQVEGKIYRCKFWGDIDEKLMTEEIRGYIYRLRQAHVLCLGDVRDREDFVKVMTIKASWELEENQEYLPLLPTPKDSYPIRIRLRNKLGCYDYTHWVRRYAHLAPQTYLRIDETYEVSILLLEELVDQYGCAMQIKARHHGGLAELRDYVRRRDQARVSESVGQRARQDQEREEIFIKAMDAIETLSVIQEN</sequence>
<dbReference type="Proteomes" id="UP001152300">
    <property type="component" value="Unassembled WGS sequence"/>
</dbReference>
<reference evidence="1" key="1">
    <citation type="submission" date="2022-11" db="EMBL/GenBank/DDBJ databases">
        <title>Genome Resource of Sclerotinia nivalis Strain SnTB1, a Plant Pathogen Isolated from American Ginseng.</title>
        <authorList>
            <person name="Fan S."/>
        </authorList>
    </citation>
    <scope>NUCLEOTIDE SEQUENCE</scope>
    <source>
        <strain evidence="1">SnTB1</strain>
    </source>
</reference>
<proteinExistence type="predicted"/>
<dbReference type="EMBL" id="JAPEIS010000013">
    <property type="protein sequence ID" value="KAJ8060234.1"/>
    <property type="molecule type" value="Genomic_DNA"/>
</dbReference>
<evidence type="ECO:0000313" key="2">
    <source>
        <dbReference type="Proteomes" id="UP001152300"/>
    </source>
</evidence>
<keyword evidence="2" id="KW-1185">Reference proteome</keyword>